<evidence type="ECO:0000256" key="5">
    <source>
        <dbReference type="ARBA" id="ARBA00022801"/>
    </source>
</evidence>
<dbReference type="InterPro" id="IPR000223">
    <property type="entry name" value="Pept_S26A_signal_pept_1"/>
</dbReference>
<evidence type="ECO:0000313" key="9">
    <source>
        <dbReference type="Proteomes" id="UP001597191"/>
    </source>
</evidence>
<keyword evidence="6" id="KW-0812">Transmembrane</keyword>
<organism evidence="8 9">
    <name type="scientific">Lapidilactobacillus gannanensis</name>
    <dbReference type="NCBI Taxonomy" id="2486002"/>
    <lineage>
        <taxon>Bacteria</taxon>
        <taxon>Bacillati</taxon>
        <taxon>Bacillota</taxon>
        <taxon>Bacilli</taxon>
        <taxon>Lactobacillales</taxon>
        <taxon>Lactobacillaceae</taxon>
        <taxon>Lapidilactobacillus</taxon>
    </lineage>
</organism>
<keyword evidence="6" id="KW-0645">Protease</keyword>
<sequence>MVKQKEVPTDDRITRRWWLQLITSMVILFLFTQFILHQLISTDVVSGISMAQNFRDGDQVLTLRHGKIAHGSVIIFDAPNDPGTLYIKRVIGLPGDRIQMNQDRLYVNGHLTPEPYLQHYLTGRAFTENFTLKEALGVSQVPAHSYFVLGDNRPVSRDSRRIGFIKQDRIIGTVKMRYWPLNTFQLY</sequence>
<dbReference type="Gene3D" id="2.10.109.10">
    <property type="entry name" value="Umud Fragment, subunit A"/>
    <property type="match status" value="1"/>
</dbReference>
<dbReference type="PRINTS" id="PR00727">
    <property type="entry name" value="LEADERPTASE"/>
</dbReference>
<feature type="transmembrane region" description="Helical" evidence="6">
    <location>
        <begin position="21"/>
        <end position="40"/>
    </location>
</feature>
<dbReference type="PANTHER" id="PTHR43390">
    <property type="entry name" value="SIGNAL PEPTIDASE I"/>
    <property type="match status" value="1"/>
</dbReference>
<dbReference type="InterPro" id="IPR019757">
    <property type="entry name" value="Pept_S26A_signal_pept_1_Lys-AS"/>
</dbReference>
<comment type="subcellular location">
    <subcellularLocation>
        <location evidence="2">Cell membrane</location>
        <topology evidence="2">Single-pass type II membrane protein</topology>
    </subcellularLocation>
    <subcellularLocation>
        <location evidence="6">Membrane</location>
        <topology evidence="6">Single-pass type II membrane protein</topology>
    </subcellularLocation>
</comment>
<name>A0ABW4BP01_9LACO</name>
<reference evidence="9" key="1">
    <citation type="journal article" date="2019" name="Int. J. Syst. Evol. Microbiol.">
        <title>The Global Catalogue of Microorganisms (GCM) 10K type strain sequencing project: providing services to taxonomists for standard genome sequencing and annotation.</title>
        <authorList>
            <consortium name="The Broad Institute Genomics Platform"/>
            <consortium name="The Broad Institute Genome Sequencing Center for Infectious Disease"/>
            <person name="Wu L."/>
            <person name="Ma J."/>
        </authorList>
    </citation>
    <scope>NUCLEOTIDE SEQUENCE [LARGE SCALE GENOMIC DNA]</scope>
    <source>
        <strain evidence="9">CCM 8937</strain>
    </source>
</reference>
<evidence type="ECO:0000256" key="1">
    <source>
        <dbReference type="ARBA" id="ARBA00000677"/>
    </source>
</evidence>
<evidence type="ECO:0000256" key="2">
    <source>
        <dbReference type="ARBA" id="ARBA00004401"/>
    </source>
</evidence>
<evidence type="ECO:0000313" key="8">
    <source>
        <dbReference type="EMBL" id="MFD1411383.1"/>
    </source>
</evidence>
<dbReference type="SUPFAM" id="SSF51306">
    <property type="entry name" value="LexA/Signal peptidase"/>
    <property type="match status" value="1"/>
</dbReference>
<comment type="caution">
    <text evidence="8">The sequence shown here is derived from an EMBL/GenBank/DDBJ whole genome shotgun (WGS) entry which is preliminary data.</text>
</comment>
<keyword evidence="6" id="KW-0472">Membrane</keyword>
<gene>
    <name evidence="8" type="primary">lepB</name>
    <name evidence="8" type="ORF">ACFQ4R_07275</name>
</gene>
<keyword evidence="5 6" id="KW-0378">Hydrolase</keyword>
<keyword evidence="6" id="KW-1133">Transmembrane helix</keyword>
<dbReference type="InterPro" id="IPR019758">
    <property type="entry name" value="Pept_S26A_signal_pept_1_CS"/>
</dbReference>
<dbReference type="InterPro" id="IPR036286">
    <property type="entry name" value="LexA/Signal_pep-like_sf"/>
</dbReference>
<feature type="domain" description="Peptidase S26" evidence="7">
    <location>
        <begin position="19"/>
        <end position="179"/>
    </location>
</feature>
<accession>A0ABW4BP01</accession>
<evidence type="ECO:0000259" key="7">
    <source>
        <dbReference type="Pfam" id="PF10502"/>
    </source>
</evidence>
<dbReference type="PROSITE" id="PS00760">
    <property type="entry name" value="SPASE_I_2"/>
    <property type="match status" value="1"/>
</dbReference>
<dbReference type="EMBL" id="JBHTOH010000067">
    <property type="protein sequence ID" value="MFD1411383.1"/>
    <property type="molecule type" value="Genomic_DNA"/>
</dbReference>
<dbReference type="CDD" id="cd06530">
    <property type="entry name" value="S26_SPase_I"/>
    <property type="match status" value="1"/>
</dbReference>
<dbReference type="InterPro" id="IPR019533">
    <property type="entry name" value="Peptidase_S26"/>
</dbReference>
<keyword evidence="9" id="KW-1185">Reference proteome</keyword>
<dbReference type="GO" id="GO:0009003">
    <property type="term" value="F:signal peptidase activity"/>
    <property type="evidence" value="ECO:0007669"/>
    <property type="project" value="UniProtKB-EC"/>
</dbReference>
<dbReference type="PANTHER" id="PTHR43390:SF1">
    <property type="entry name" value="CHLOROPLAST PROCESSING PEPTIDASE"/>
    <property type="match status" value="1"/>
</dbReference>
<dbReference type="PROSITE" id="PS00761">
    <property type="entry name" value="SPASE_I_3"/>
    <property type="match status" value="1"/>
</dbReference>
<comment type="similarity">
    <text evidence="3 6">Belongs to the peptidase S26 family.</text>
</comment>
<evidence type="ECO:0000256" key="6">
    <source>
        <dbReference type="RuleBase" id="RU362042"/>
    </source>
</evidence>
<protein>
    <recommendedName>
        <fullName evidence="4 6">Signal peptidase I</fullName>
        <ecNumber evidence="4 6">3.4.21.89</ecNumber>
    </recommendedName>
</protein>
<evidence type="ECO:0000256" key="4">
    <source>
        <dbReference type="ARBA" id="ARBA00013208"/>
    </source>
</evidence>
<dbReference type="Pfam" id="PF10502">
    <property type="entry name" value="Peptidase_S26"/>
    <property type="match status" value="1"/>
</dbReference>
<dbReference type="NCBIfam" id="TIGR02227">
    <property type="entry name" value="sigpep_I_bact"/>
    <property type="match status" value="1"/>
</dbReference>
<dbReference type="RefSeq" id="WP_164509305.1">
    <property type="nucleotide sequence ID" value="NZ_JBHTOH010000067.1"/>
</dbReference>
<comment type="catalytic activity">
    <reaction evidence="1 6">
        <text>Cleavage of hydrophobic, N-terminal signal or leader sequences from secreted and periplasmic proteins.</text>
        <dbReference type="EC" id="3.4.21.89"/>
    </reaction>
</comment>
<evidence type="ECO:0000256" key="3">
    <source>
        <dbReference type="ARBA" id="ARBA00009370"/>
    </source>
</evidence>
<proteinExistence type="inferred from homology"/>
<dbReference type="Proteomes" id="UP001597191">
    <property type="component" value="Unassembled WGS sequence"/>
</dbReference>
<dbReference type="EC" id="3.4.21.89" evidence="4 6"/>